<dbReference type="OrthoDB" id="11836at2157"/>
<feature type="domain" description="Blue (type 1) copper" evidence="4">
    <location>
        <begin position="57"/>
        <end position="138"/>
    </location>
</feature>
<evidence type="ECO:0000256" key="2">
    <source>
        <dbReference type="ARBA" id="ARBA00023008"/>
    </source>
</evidence>
<evidence type="ECO:0000313" key="6">
    <source>
        <dbReference type="Proteomes" id="UP000471521"/>
    </source>
</evidence>
<accession>A0A6B0SCT7</accession>
<sequence>MHRRRFIGAVVASGTVALAGCSGGDGDGDDGENGGDATTAPETTTEAGPANQVRAVNTSFDPIRLEVDPGATVVWNNEDSVPHTVVSTEFTDQATTWEYDKRMTASGGGGEFTFEEEGVYEYFCDIHGESSMCGAILVGDVSLDASLPCEE</sequence>
<feature type="region of interest" description="Disordered" evidence="3">
    <location>
        <begin position="22"/>
        <end position="52"/>
    </location>
</feature>
<dbReference type="SUPFAM" id="SSF49503">
    <property type="entry name" value="Cupredoxins"/>
    <property type="match status" value="1"/>
</dbReference>
<proteinExistence type="predicted"/>
<dbReference type="GO" id="GO:0009055">
    <property type="term" value="F:electron transfer activity"/>
    <property type="evidence" value="ECO:0007669"/>
    <property type="project" value="InterPro"/>
</dbReference>
<dbReference type="InterPro" id="IPR052721">
    <property type="entry name" value="ET_Amicyanin"/>
</dbReference>
<dbReference type="InterPro" id="IPR008972">
    <property type="entry name" value="Cupredoxin"/>
</dbReference>
<keyword evidence="6" id="KW-1185">Reference proteome</keyword>
<name>A0A6B0SCT7_9EURY</name>
<dbReference type="Pfam" id="PF00127">
    <property type="entry name" value="Copper-bind"/>
    <property type="match status" value="1"/>
</dbReference>
<organism evidence="5 6">
    <name type="scientific">Halobacterium bonnevillei</name>
    <dbReference type="NCBI Taxonomy" id="2692200"/>
    <lineage>
        <taxon>Archaea</taxon>
        <taxon>Methanobacteriati</taxon>
        <taxon>Methanobacteriota</taxon>
        <taxon>Stenosarchaea group</taxon>
        <taxon>Halobacteria</taxon>
        <taxon>Halobacteriales</taxon>
        <taxon>Halobacteriaceae</taxon>
        <taxon>Halobacterium</taxon>
    </lineage>
</organism>
<evidence type="ECO:0000313" key="5">
    <source>
        <dbReference type="EMBL" id="MXR19514.1"/>
    </source>
</evidence>
<comment type="caution">
    <text evidence="5">The sequence shown here is derived from an EMBL/GenBank/DDBJ whole genome shotgun (WGS) entry which is preliminary data.</text>
</comment>
<evidence type="ECO:0000256" key="3">
    <source>
        <dbReference type="SAM" id="MobiDB-lite"/>
    </source>
</evidence>
<dbReference type="PROSITE" id="PS51257">
    <property type="entry name" value="PROKAR_LIPOPROTEIN"/>
    <property type="match status" value="1"/>
</dbReference>
<dbReference type="InterPro" id="IPR000923">
    <property type="entry name" value="BlueCu_1"/>
</dbReference>
<protein>
    <recommendedName>
        <fullName evidence="4">Blue (type 1) copper domain-containing protein</fullName>
    </recommendedName>
</protein>
<reference evidence="5 6" key="1">
    <citation type="submission" date="2019-12" db="EMBL/GenBank/DDBJ databases">
        <title>Isolation and characterization of three novel carbon monoxide-oxidizing members of Halobacteria from salione crusts and soils.</title>
        <authorList>
            <person name="Myers M.R."/>
            <person name="King G.M."/>
        </authorList>
    </citation>
    <scope>NUCLEOTIDE SEQUENCE [LARGE SCALE GENOMIC DNA]</scope>
    <source>
        <strain evidence="5 6">PCN9</strain>
    </source>
</reference>
<keyword evidence="2" id="KW-0186">Copper</keyword>
<dbReference type="PANTHER" id="PTHR36507">
    <property type="entry name" value="BLL1555 PROTEIN"/>
    <property type="match status" value="1"/>
</dbReference>
<dbReference type="AlphaFoldDB" id="A0A6B0SCT7"/>
<dbReference type="RefSeq" id="WP_159525102.1">
    <property type="nucleotide sequence ID" value="NZ_WUUU01000007.1"/>
</dbReference>
<dbReference type="Proteomes" id="UP000471521">
    <property type="component" value="Unassembled WGS sequence"/>
</dbReference>
<dbReference type="PANTHER" id="PTHR36507:SF1">
    <property type="entry name" value="BLL1555 PROTEIN"/>
    <property type="match status" value="1"/>
</dbReference>
<dbReference type="GO" id="GO:0005507">
    <property type="term" value="F:copper ion binding"/>
    <property type="evidence" value="ECO:0007669"/>
    <property type="project" value="InterPro"/>
</dbReference>
<feature type="compositionally biased region" description="Low complexity" evidence="3">
    <location>
        <begin position="35"/>
        <end position="50"/>
    </location>
</feature>
<dbReference type="EMBL" id="WUUU01000007">
    <property type="protein sequence ID" value="MXR19514.1"/>
    <property type="molecule type" value="Genomic_DNA"/>
</dbReference>
<dbReference type="Gene3D" id="2.60.40.420">
    <property type="entry name" value="Cupredoxins - blue copper proteins"/>
    <property type="match status" value="1"/>
</dbReference>
<evidence type="ECO:0000256" key="1">
    <source>
        <dbReference type="ARBA" id="ARBA00022723"/>
    </source>
</evidence>
<gene>
    <name evidence="5" type="ORF">GRX66_02425</name>
</gene>
<evidence type="ECO:0000259" key="4">
    <source>
        <dbReference type="Pfam" id="PF00127"/>
    </source>
</evidence>
<keyword evidence="1" id="KW-0479">Metal-binding</keyword>